<evidence type="ECO:0000313" key="2">
    <source>
        <dbReference type="Proteomes" id="UP001176059"/>
    </source>
</evidence>
<sequence>MSDLPQEVIDRFIDELSNSIEDLRNLSLVCRSWLRRARYHLFRSITLGPQDFKEIREHYADVKHKASRGGWDPDDRLSFDEEKLLRSPLAENPQPVQLFLSSISDTLPSVRGLRLIPFIQVGRGLFPAQDYFHKWLGFGGDLYVSECYVKRESSPNEDFYKRQKARWDAVDLPWGHHAGIHALPFRNLRYIHIHWSVFSWTPPSLSSEGDDVPISMSPNHWPGFQLAMLIKSNADTLDYVSIDEYPGFRLDQYTSTSNADGLLDLLAQNAPKLRSLSLGGLLRQFNPHIHITQPSDSSFFLSKDPPIYPSGEEVPNVSSDWACPNDDHLLTNPRQSSLESLSIRGFDSESTLLIEDAFLNRGVFSVTTIKYLALSAMPKDYNYMFLFSKLYQSLSHLTLDLDNSTLNLNLKFSLFPNLECVQLIVHTLYRARINLCNMVRSLSDNVFHLDGSIAAFHMVRLLHIALGPGVHPAIARQYLTAASIDEFLLNLVQHPPLGLSKSMDVSETILAKALPMTFATGCLKFVPHCYQPNFILVRDPRYIHAMQQVR</sequence>
<gene>
    <name evidence="1" type="ORF">DFJ43DRAFT_1102027</name>
</gene>
<reference evidence="1" key="2">
    <citation type="journal article" date="2023" name="Proc. Natl. Acad. Sci. U.S.A.">
        <title>A global phylogenomic analysis of the shiitake genus Lentinula.</title>
        <authorList>
            <person name="Sierra-Patev S."/>
            <person name="Min B."/>
            <person name="Naranjo-Ortiz M."/>
            <person name="Looney B."/>
            <person name="Konkel Z."/>
            <person name="Slot J.C."/>
            <person name="Sakamoto Y."/>
            <person name="Steenwyk J.L."/>
            <person name="Rokas A."/>
            <person name="Carro J."/>
            <person name="Camarero S."/>
            <person name="Ferreira P."/>
            <person name="Molpeceres G."/>
            <person name="Ruiz-Duenas F.J."/>
            <person name="Serrano A."/>
            <person name="Henrissat B."/>
            <person name="Drula E."/>
            <person name="Hughes K.W."/>
            <person name="Mata J.L."/>
            <person name="Ishikawa N.K."/>
            <person name="Vargas-Isla R."/>
            <person name="Ushijima S."/>
            <person name="Smith C.A."/>
            <person name="Donoghue J."/>
            <person name="Ahrendt S."/>
            <person name="Andreopoulos W."/>
            <person name="He G."/>
            <person name="LaButti K."/>
            <person name="Lipzen A."/>
            <person name="Ng V."/>
            <person name="Riley R."/>
            <person name="Sandor L."/>
            <person name="Barry K."/>
            <person name="Martinez A.T."/>
            <person name="Xiao Y."/>
            <person name="Gibbons J.G."/>
            <person name="Terashima K."/>
            <person name="Grigoriev I.V."/>
            <person name="Hibbett D."/>
        </authorList>
    </citation>
    <scope>NUCLEOTIDE SEQUENCE</scope>
    <source>
        <strain evidence="1">ET3784</strain>
    </source>
</reference>
<name>A0AA38J8E6_9AGAR</name>
<comment type="caution">
    <text evidence="1">The sequence shown here is derived from an EMBL/GenBank/DDBJ whole genome shotgun (WGS) entry which is preliminary data.</text>
</comment>
<dbReference type="Proteomes" id="UP001176059">
    <property type="component" value="Unassembled WGS sequence"/>
</dbReference>
<dbReference type="EMBL" id="JANVFO010000084">
    <property type="protein sequence ID" value="KAJ3715572.1"/>
    <property type="molecule type" value="Genomic_DNA"/>
</dbReference>
<evidence type="ECO:0008006" key="3">
    <source>
        <dbReference type="Google" id="ProtNLM"/>
    </source>
</evidence>
<reference evidence="1" key="1">
    <citation type="submission" date="2022-08" db="EMBL/GenBank/DDBJ databases">
        <authorList>
            <consortium name="DOE Joint Genome Institute"/>
            <person name="Min B."/>
            <person name="Sierra-Patev S."/>
            <person name="Naranjo-Ortiz M."/>
            <person name="Looney B."/>
            <person name="Konkel Z."/>
            <person name="Slot J.C."/>
            <person name="Sakamoto Y."/>
            <person name="Steenwyk J.L."/>
            <person name="Rokas A."/>
            <person name="Carro J."/>
            <person name="Camarero S."/>
            <person name="Ferreira P."/>
            <person name="Molpeceres G."/>
            <person name="Ruiz-duenas F.J."/>
            <person name="Serrano A."/>
            <person name="Henrissat B."/>
            <person name="Drula E."/>
            <person name="Hughes K.W."/>
            <person name="Mata J.L."/>
            <person name="Ishikawa N.K."/>
            <person name="Vargas-Isla R."/>
            <person name="Ushijima S."/>
            <person name="Smith C.A."/>
            <person name="Ahrendt S."/>
            <person name="Andreopoulos W."/>
            <person name="He G."/>
            <person name="LaButti K."/>
            <person name="Lipzen A."/>
            <person name="Ng V."/>
            <person name="Riley R."/>
            <person name="Sandor L."/>
            <person name="Barry K."/>
            <person name="Martinez A.T."/>
            <person name="Xiao Y."/>
            <person name="Gibbons J.G."/>
            <person name="Terashima K."/>
            <person name="Hibbett D.S."/>
            <person name="Grigoriev I.V."/>
        </authorList>
    </citation>
    <scope>NUCLEOTIDE SEQUENCE</scope>
    <source>
        <strain evidence="1">ET3784</strain>
    </source>
</reference>
<keyword evidence="2" id="KW-1185">Reference proteome</keyword>
<organism evidence="1 2">
    <name type="scientific">Lentinula guzmanii</name>
    <dbReference type="NCBI Taxonomy" id="2804957"/>
    <lineage>
        <taxon>Eukaryota</taxon>
        <taxon>Fungi</taxon>
        <taxon>Dikarya</taxon>
        <taxon>Basidiomycota</taxon>
        <taxon>Agaricomycotina</taxon>
        <taxon>Agaricomycetes</taxon>
        <taxon>Agaricomycetidae</taxon>
        <taxon>Agaricales</taxon>
        <taxon>Marasmiineae</taxon>
        <taxon>Omphalotaceae</taxon>
        <taxon>Lentinula</taxon>
    </lineage>
</organism>
<proteinExistence type="predicted"/>
<protein>
    <recommendedName>
        <fullName evidence="3">F-box domain-containing protein</fullName>
    </recommendedName>
</protein>
<evidence type="ECO:0000313" key="1">
    <source>
        <dbReference type="EMBL" id="KAJ3715572.1"/>
    </source>
</evidence>
<dbReference type="AlphaFoldDB" id="A0AA38J8E6"/>
<accession>A0AA38J8E6</accession>